<evidence type="ECO:0000313" key="2">
    <source>
        <dbReference type="Proteomes" id="UP000193642"/>
    </source>
</evidence>
<protein>
    <submittedName>
        <fullName evidence="1">Uncharacterized protein</fullName>
    </submittedName>
</protein>
<sequence length="164" mass="18091">MAKRSVVQEDMYPAGIRAIENHGTAAQIQNLHALEQGKPLIDHMHPGVARNQMNQTHHHEQYASINQNVVEVRKQIQEDCYPAGIRAIQNRGTRAQVQELMALERGIKAVDHMHPGVARDQMNSTHHVDVLGRSGVFGSGVGKKVDLGVADFYPSVARGVKNHA</sequence>
<dbReference type="EMBL" id="MCGO01000055">
    <property type="protein sequence ID" value="ORY36433.1"/>
    <property type="molecule type" value="Genomic_DNA"/>
</dbReference>
<dbReference type="Proteomes" id="UP000193642">
    <property type="component" value="Unassembled WGS sequence"/>
</dbReference>
<comment type="caution">
    <text evidence="1">The sequence shown here is derived from an EMBL/GenBank/DDBJ whole genome shotgun (WGS) entry which is preliminary data.</text>
</comment>
<organism evidence="1 2">
    <name type="scientific">Rhizoclosmatium globosum</name>
    <dbReference type="NCBI Taxonomy" id="329046"/>
    <lineage>
        <taxon>Eukaryota</taxon>
        <taxon>Fungi</taxon>
        <taxon>Fungi incertae sedis</taxon>
        <taxon>Chytridiomycota</taxon>
        <taxon>Chytridiomycota incertae sedis</taxon>
        <taxon>Chytridiomycetes</taxon>
        <taxon>Chytridiales</taxon>
        <taxon>Chytriomycetaceae</taxon>
        <taxon>Rhizoclosmatium</taxon>
    </lineage>
</organism>
<reference evidence="1 2" key="1">
    <citation type="submission" date="2016-07" db="EMBL/GenBank/DDBJ databases">
        <title>Pervasive Adenine N6-methylation of Active Genes in Fungi.</title>
        <authorList>
            <consortium name="DOE Joint Genome Institute"/>
            <person name="Mondo S.J."/>
            <person name="Dannebaum R.O."/>
            <person name="Kuo R.C."/>
            <person name="Labutti K."/>
            <person name="Haridas S."/>
            <person name="Kuo A."/>
            <person name="Salamov A."/>
            <person name="Ahrendt S.R."/>
            <person name="Lipzen A."/>
            <person name="Sullivan W."/>
            <person name="Andreopoulos W.B."/>
            <person name="Clum A."/>
            <person name="Lindquist E."/>
            <person name="Daum C."/>
            <person name="Ramamoorthy G.K."/>
            <person name="Gryganskyi A."/>
            <person name="Culley D."/>
            <person name="Magnuson J.K."/>
            <person name="James T.Y."/>
            <person name="O'Malley M.A."/>
            <person name="Stajich J.E."/>
            <person name="Spatafora J.W."/>
            <person name="Visel A."/>
            <person name="Grigoriev I.V."/>
        </authorList>
    </citation>
    <scope>NUCLEOTIDE SEQUENCE [LARGE SCALE GENOMIC DNA]</scope>
    <source>
        <strain evidence="1 2">JEL800</strain>
    </source>
</reference>
<dbReference type="OrthoDB" id="10306559at2759"/>
<evidence type="ECO:0000313" key="1">
    <source>
        <dbReference type="EMBL" id="ORY36433.1"/>
    </source>
</evidence>
<gene>
    <name evidence="1" type="ORF">BCR33DRAFT_721967</name>
</gene>
<dbReference type="AlphaFoldDB" id="A0A1Y2BNV6"/>
<accession>A0A1Y2BNV6</accession>
<proteinExistence type="predicted"/>
<keyword evidence="2" id="KW-1185">Reference proteome</keyword>
<name>A0A1Y2BNV6_9FUNG</name>